<dbReference type="AlphaFoldDB" id="A0AAD4V786"/>
<dbReference type="PANTHER" id="PTHR45835">
    <property type="entry name" value="YALI0A06105P"/>
    <property type="match status" value="1"/>
</dbReference>
<protein>
    <recommendedName>
        <fullName evidence="4">Reverse transcriptase domain-containing protein</fullName>
    </recommendedName>
</protein>
<keyword evidence="3" id="KW-1185">Reference proteome</keyword>
<evidence type="ECO:0000313" key="3">
    <source>
        <dbReference type="Proteomes" id="UP001054821"/>
    </source>
</evidence>
<comment type="caution">
    <text evidence="2">The sequence shown here is derived from an EMBL/GenBank/DDBJ whole genome shotgun (WGS) entry which is preliminary data.</text>
</comment>
<evidence type="ECO:0000256" key="1">
    <source>
        <dbReference type="SAM" id="MobiDB-lite"/>
    </source>
</evidence>
<dbReference type="PANTHER" id="PTHR45835:SF99">
    <property type="entry name" value="CHROMO DOMAIN-CONTAINING PROTEIN-RELATED"/>
    <property type="match status" value="1"/>
</dbReference>
<dbReference type="EMBL" id="JAJFAZ020000007">
    <property type="protein sequence ID" value="KAI5318586.1"/>
    <property type="molecule type" value="Genomic_DNA"/>
</dbReference>
<reference evidence="2 3" key="1">
    <citation type="journal article" date="2022" name="G3 (Bethesda)">
        <title>Whole-genome sequence and methylome profiling of the almond [Prunus dulcis (Mill.) D.A. Webb] cultivar 'Nonpareil'.</title>
        <authorList>
            <person name="D'Amico-Willman K.M."/>
            <person name="Ouma W.Z."/>
            <person name="Meulia T."/>
            <person name="Sideli G.M."/>
            <person name="Gradziel T.M."/>
            <person name="Fresnedo-Ramirez J."/>
        </authorList>
    </citation>
    <scope>NUCLEOTIDE SEQUENCE [LARGE SCALE GENOMIC DNA]</scope>
    <source>
        <strain evidence="2">Clone GOH B32 T37-40</strain>
    </source>
</reference>
<evidence type="ECO:0008006" key="4">
    <source>
        <dbReference type="Google" id="ProtNLM"/>
    </source>
</evidence>
<feature type="region of interest" description="Disordered" evidence="1">
    <location>
        <begin position="1"/>
        <end position="21"/>
    </location>
</feature>
<evidence type="ECO:0000313" key="2">
    <source>
        <dbReference type="EMBL" id="KAI5318586.1"/>
    </source>
</evidence>
<feature type="compositionally biased region" description="Basic and acidic residues" evidence="1">
    <location>
        <begin position="230"/>
        <end position="241"/>
    </location>
</feature>
<proteinExistence type="predicted"/>
<sequence>MIKQSSQVRGQNPPPEQEEFLIPAPVPKPVEQSFVGGPSRAAPLIPTMPGDPNFQQTLELLNQALSRTGQSRDLSLGYADQAKRIGATDFDGDGDTAVAEEWIERMERIMEVSVTLSQPEPQIGRIQGTVVSLILIPSSHGPRVPETREADVKRADKTEGKLDVRGHRHIYNNSYQASIKMSPFDALYRNQCRTPFYWDEVGEHRLEVSDDVERTKEHVKIIKEKLKAAQDRQKSYADNRRKNLQFEVGD</sequence>
<feature type="compositionally biased region" description="Polar residues" evidence="1">
    <location>
        <begin position="1"/>
        <end position="10"/>
    </location>
</feature>
<feature type="region of interest" description="Disordered" evidence="1">
    <location>
        <begin position="230"/>
        <end position="250"/>
    </location>
</feature>
<dbReference type="Proteomes" id="UP001054821">
    <property type="component" value="Chromosome 7"/>
</dbReference>
<organism evidence="2 3">
    <name type="scientific">Prunus dulcis</name>
    <name type="common">Almond</name>
    <name type="synonym">Amygdalus dulcis</name>
    <dbReference type="NCBI Taxonomy" id="3755"/>
    <lineage>
        <taxon>Eukaryota</taxon>
        <taxon>Viridiplantae</taxon>
        <taxon>Streptophyta</taxon>
        <taxon>Embryophyta</taxon>
        <taxon>Tracheophyta</taxon>
        <taxon>Spermatophyta</taxon>
        <taxon>Magnoliopsida</taxon>
        <taxon>eudicotyledons</taxon>
        <taxon>Gunneridae</taxon>
        <taxon>Pentapetalae</taxon>
        <taxon>rosids</taxon>
        <taxon>fabids</taxon>
        <taxon>Rosales</taxon>
        <taxon>Rosaceae</taxon>
        <taxon>Amygdaloideae</taxon>
        <taxon>Amygdaleae</taxon>
        <taxon>Prunus</taxon>
    </lineage>
</organism>
<accession>A0AAD4V786</accession>
<gene>
    <name evidence="2" type="ORF">L3X38_038294</name>
</gene>
<name>A0AAD4V786_PRUDU</name>